<reference evidence="2 3" key="1">
    <citation type="submission" date="2023-04" db="EMBL/GenBank/DDBJ databases">
        <title>Luteimonas sp. M1R5S18.</title>
        <authorList>
            <person name="Sun J.-Q."/>
        </authorList>
    </citation>
    <scope>NUCLEOTIDE SEQUENCE [LARGE SCALE GENOMIC DNA]</scope>
    <source>
        <strain evidence="2 3">M1R5S18</strain>
    </source>
</reference>
<evidence type="ECO:0000313" key="3">
    <source>
        <dbReference type="Proteomes" id="UP001156831"/>
    </source>
</evidence>
<sequence>MHVSTATAARLLALHQAAFDNVACSRSVLPRRSRPGLALTVALLLCALALAAFARGV</sequence>
<keyword evidence="1" id="KW-0812">Transmembrane</keyword>
<gene>
    <name evidence="2" type="ORF">QFW80_16610</name>
</gene>
<accession>A0ABT6JPV1</accession>
<organism evidence="2 3">
    <name type="scientific">Luteimonas rhizosphaericola</name>
    <dbReference type="NCBI Taxonomy" id="3042024"/>
    <lineage>
        <taxon>Bacteria</taxon>
        <taxon>Pseudomonadati</taxon>
        <taxon>Pseudomonadota</taxon>
        <taxon>Gammaproteobacteria</taxon>
        <taxon>Lysobacterales</taxon>
        <taxon>Lysobacteraceae</taxon>
        <taxon>Luteimonas</taxon>
    </lineage>
</organism>
<dbReference type="Proteomes" id="UP001156831">
    <property type="component" value="Unassembled WGS sequence"/>
</dbReference>
<keyword evidence="1" id="KW-0472">Membrane</keyword>
<feature type="transmembrane region" description="Helical" evidence="1">
    <location>
        <begin position="35"/>
        <end position="54"/>
    </location>
</feature>
<proteinExistence type="predicted"/>
<evidence type="ECO:0000256" key="1">
    <source>
        <dbReference type="SAM" id="Phobius"/>
    </source>
</evidence>
<name>A0ABT6JPV1_9GAMM</name>
<dbReference type="EMBL" id="JARXRN010000029">
    <property type="protein sequence ID" value="MDH5832141.1"/>
    <property type="molecule type" value="Genomic_DNA"/>
</dbReference>
<keyword evidence="3" id="KW-1185">Reference proteome</keyword>
<protein>
    <submittedName>
        <fullName evidence="2">Uncharacterized protein</fullName>
    </submittedName>
</protein>
<keyword evidence="1" id="KW-1133">Transmembrane helix</keyword>
<dbReference type="RefSeq" id="WP_280603155.1">
    <property type="nucleotide sequence ID" value="NZ_JARXRN010000029.1"/>
</dbReference>
<comment type="caution">
    <text evidence="2">The sequence shown here is derived from an EMBL/GenBank/DDBJ whole genome shotgun (WGS) entry which is preliminary data.</text>
</comment>
<evidence type="ECO:0000313" key="2">
    <source>
        <dbReference type="EMBL" id="MDH5832141.1"/>
    </source>
</evidence>